<gene>
    <name evidence="2" type="ORF">C7446_1167</name>
</gene>
<dbReference type="Proteomes" id="UP000281975">
    <property type="component" value="Unassembled WGS sequence"/>
</dbReference>
<evidence type="ECO:0000313" key="3">
    <source>
        <dbReference type="Proteomes" id="UP000281975"/>
    </source>
</evidence>
<dbReference type="EMBL" id="RBIN01000003">
    <property type="protein sequence ID" value="RKR06229.1"/>
    <property type="molecule type" value="Genomic_DNA"/>
</dbReference>
<keyword evidence="3" id="KW-1185">Reference proteome</keyword>
<keyword evidence="1" id="KW-1133">Transmembrane helix</keyword>
<protein>
    <submittedName>
        <fullName evidence="2">Uncharacterized protein</fullName>
    </submittedName>
</protein>
<dbReference type="AlphaFoldDB" id="A0A420WYC8"/>
<proteinExistence type="predicted"/>
<evidence type="ECO:0000313" key="2">
    <source>
        <dbReference type="EMBL" id="RKR06229.1"/>
    </source>
</evidence>
<organism evidence="2 3">
    <name type="scientific">Kushneria sinocarnis</name>
    <dbReference type="NCBI Taxonomy" id="595502"/>
    <lineage>
        <taxon>Bacteria</taxon>
        <taxon>Pseudomonadati</taxon>
        <taxon>Pseudomonadota</taxon>
        <taxon>Gammaproteobacteria</taxon>
        <taxon>Oceanospirillales</taxon>
        <taxon>Halomonadaceae</taxon>
        <taxon>Kushneria</taxon>
    </lineage>
</organism>
<accession>A0A420WYC8</accession>
<keyword evidence="1" id="KW-0472">Membrane</keyword>
<keyword evidence="1" id="KW-0812">Transmembrane</keyword>
<comment type="caution">
    <text evidence="2">The sequence shown here is derived from an EMBL/GenBank/DDBJ whole genome shotgun (WGS) entry which is preliminary data.</text>
</comment>
<evidence type="ECO:0000256" key="1">
    <source>
        <dbReference type="SAM" id="Phobius"/>
    </source>
</evidence>
<reference evidence="2 3" key="1">
    <citation type="submission" date="2018-10" db="EMBL/GenBank/DDBJ databases">
        <title>Genomic Encyclopedia of Type Strains, Phase IV (KMG-IV): sequencing the most valuable type-strain genomes for metagenomic binning, comparative biology and taxonomic classification.</title>
        <authorList>
            <person name="Goeker M."/>
        </authorList>
    </citation>
    <scope>NUCLEOTIDE SEQUENCE [LARGE SCALE GENOMIC DNA]</scope>
    <source>
        <strain evidence="2 3">DSM 23229</strain>
    </source>
</reference>
<sequence length="34" mass="3758">MMYLAGYLLTVSFMGVFVLGALKVRSGSGHYMEE</sequence>
<feature type="transmembrane region" description="Helical" evidence="1">
    <location>
        <begin position="6"/>
        <end position="24"/>
    </location>
</feature>
<name>A0A420WYC8_9GAMM</name>